<sequence length="209" mass="23504">MAGLCEGGNEPSGSLKAICKLTLSALCLQMSSKLTLRRRHSNRLNNPLTSFVSRPSHLERISEAILRRQYRRANKGFPMSRASEGITSQGFYLNPMQWKIKPRSTWHYLQHKTGSSQFTARLPRLVLLAQSLEFTVSRTPDLQRQSTELRTQVPQLRSIALKLRTSGDSPMARTLTLLRTHSSRIPVSKLASLLHTACCPKTSNDCNCN</sequence>
<evidence type="ECO:0000313" key="1">
    <source>
        <dbReference type="EMBL" id="KAJ4439859.1"/>
    </source>
</evidence>
<comment type="caution">
    <text evidence="1">The sequence shown here is derived from an EMBL/GenBank/DDBJ whole genome shotgun (WGS) entry which is preliminary data.</text>
</comment>
<name>A0ABQ8T071_PERAM</name>
<gene>
    <name evidence="1" type="ORF">ANN_07987</name>
</gene>
<evidence type="ECO:0000313" key="2">
    <source>
        <dbReference type="Proteomes" id="UP001148838"/>
    </source>
</evidence>
<dbReference type="EMBL" id="JAJSOF020000017">
    <property type="protein sequence ID" value="KAJ4439859.1"/>
    <property type="molecule type" value="Genomic_DNA"/>
</dbReference>
<dbReference type="Proteomes" id="UP001148838">
    <property type="component" value="Unassembled WGS sequence"/>
</dbReference>
<accession>A0ABQ8T071</accession>
<reference evidence="1 2" key="1">
    <citation type="journal article" date="2022" name="Allergy">
        <title>Genome assembly and annotation of Periplaneta americana reveal a comprehensive cockroach allergen profile.</title>
        <authorList>
            <person name="Wang L."/>
            <person name="Xiong Q."/>
            <person name="Saelim N."/>
            <person name="Wang L."/>
            <person name="Nong W."/>
            <person name="Wan A.T."/>
            <person name="Shi M."/>
            <person name="Liu X."/>
            <person name="Cao Q."/>
            <person name="Hui J.H.L."/>
            <person name="Sookrung N."/>
            <person name="Leung T.F."/>
            <person name="Tungtrongchitr A."/>
            <person name="Tsui S.K.W."/>
        </authorList>
    </citation>
    <scope>NUCLEOTIDE SEQUENCE [LARGE SCALE GENOMIC DNA]</scope>
    <source>
        <strain evidence="1">PWHHKU_190912</strain>
    </source>
</reference>
<organism evidence="1 2">
    <name type="scientific">Periplaneta americana</name>
    <name type="common">American cockroach</name>
    <name type="synonym">Blatta americana</name>
    <dbReference type="NCBI Taxonomy" id="6978"/>
    <lineage>
        <taxon>Eukaryota</taxon>
        <taxon>Metazoa</taxon>
        <taxon>Ecdysozoa</taxon>
        <taxon>Arthropoda</taxon>
        <taxon>Hexapoda</taxon>
        <taxon>Insecta</taxon>
        <taxon>Pterygota</taxon>
        <taxon>Neoptera</taxon>
        <taxon>Polyneoptera</taxon>
        <taxon>Dictyoptera</taxon>
        <taxon>Blattodea</taxon>
        <taxon>Blattoidea</taxon>
        <taxon>Blattidae</taxon>
        <taxon>Blattinae</taxon>
        <taxon>Periplaneta</taxon>
    </lineage>
</organism>
<proteinExistence type="predicted"/>
<keyword evidence="2" id="KW-1185">Reference proteome</keyword>
<protein>
    <submittedName>
        <fullName evidence="1">Uncharacterized protein</fullName>
    </submittedName>
</protein>